<proteinExistence type="predicted"/>
<evidence type="ECO:0000313" key="2">
    <source>
        <dbReference type="EMBL" id="GBO37646.1"/>
    </source>
</evidence>
<name>A0A4Y2WLU7_ARAVE</name>
<comment type="caution">
    <text evidence="2">The sequence shown here is derived from an EMBL/GenBank/DDBJ whole genome shotgun (WGS) entry which is preliminary data.</text>
</comment>
<reference evidence="2 3" key="1">
    <citation type="journal article" date="2019" name="Sci. Rep.">
        <title>Orb-weaving spider Araneus ventricosus genome elucidates the spidroin gene catalogue.</title>
        <authorList>
            <person name="Kono N."/>
            <person name="Nakamura H."/>
            <person name="Ohtoshi R."/>
            <person name="Moran D.A.P."/>
            <person name="Shinohara A."/>
            <person name="Yoshida Y."/>
            <person name="Fujiwara M."/>
            <person name="Mori M."/>
            <person name="Tomita M."/>
            <person name="Arakawa K."/>
        </authorList>
    </citation>
    <scope>NUCLEOTIDE SEQUENCE [LARGE SCALE GENOMIC DNA]</scope>
</reference>
<organism evidence="2 3">
    <name type="scientific">Araneus ventricosus</name>
    <name type="common">Orbweaver spider</name>
    <name type="synonym">Epeira ventricosa</name>
    <dbReference type="NCBI Taxonomy" id="182803"/>
    <lineage>
        <taxon>Eukaryota</taxon>
        <taxon>Metazoa</taxon>
        <taxon>Ecdysozoa</taxon>
        <taxon>Arthropoda</taxon>
        <taxon>Chelicerata</taxon>
        <taxon>Arachnida</taxon>
        <taxon>Araneae</taxon>
        <taxon>Araneomorphae</taxon>
        <taxon>Entelegynae</taxon>
        <taxon>Araneoidea</taxon>
        <taxon>Araneidae</taxon>
        <taxon>Araneus</taxon>
    </lineage>
</organism>
<dbReference type="AlphaFoldDB" id="A0A4Y2WLU7"/>
<protein>
    <submittedName>
        <fullName evidence="2">Uncharacterized protein</fullName>
    </submittedName>
</protein>
<feature type="region of interest" description="Disordered" evidence="1">
    <location>
        <begin position="1"/>
        <end position="22"/>
    </location>
</feature>
<dbReference type="EMBL" id="BGPR01062177">
    <property type="protein sequence ID" value="GBO37646.1"/>
    <property type="molecule type" value="Genomic_DNA"/>
</dbReference>
<accession>A0A4Y2WLU7</accession>
<feature type="compositionally biased region" description="Acidic residues" evidence="1">
    <location>
        <begin position="12"/>
        <end position="22"/>
    </location>
</feature>
<keyword evidence="3" id="KW-1185">Reference proteome</keyword>
<sequence length="118" mass="13232">MACVQSEKSDLSESDLDDTEDQYSLDISESDFPEFEFSAETDSDSDAKLTFFDLLTQDKLSLEDAKGLVNRQISETAIYIRVKLHTNSLLKIVRSKTKLKKSIADGTQHAPSLDLNCH</sequence>
<dbReference type="Proteomes" id="UP000499080">
    <property type="component" value="Unassembled WGS sequence"/>
</dbReference>
<evidence type="ECO:0000256" key="1">
    <source>
        <dbReference type="SAM" id="MobiDB-lite"/>
    </source>
</evidence>
<gene>
    <name evidence="2" type="ORF">AVEN_248142_1</name>
</gene>
<evidence type="ECO:0000313" key="3">
    <source>
        <dbReference type="Proteomes" id="UP000499080"/>
    </source>
</evidence>